<dbReference type="EMBL" id="CAJZBQ010000002">
    <property type="protein sequence ID" value="CAG9310542.1"/>
    <property type="molecule type" value="Genomic_DNA"/>
</dbReference>
<protein>
    <submittedName>
        <fullName evidence="3">Uncharacterized protein</fullName>
    </submittedName>
</protein>
<evidence type="ECO:0000256" key="2">
    <source>
        <dbReference type="SAM" id="MobiDB-lite"/>
    </source>
</evidence>
<keyword evidence="1" id="KW-0175">Coiled coil</keyword>
<organism evidence="3 4">
    <name type="scientific">Blepharisma stoltei</name>
    <dbReference type="NCBI Taxonomy" id="1481888"/>
    <lineage>
        <taxon>Eukaryota</taxon>
        <taxon>Sar</taxon>
        <taxon>Alveolata</taxon>
        <taxon>Ciliophora</taxon>
        <taxon>Postciliodesmatophora</taxon>
        <taxon>Heterotrichea</taxon>
        <taxon>Heterotrichida</taxon>
        <taxon>Blepharismidae</taxon>
        <taxon>Blepharisma</taxon>
    </lineage>
</organism>
<accession>A0AAU9IAI6</accession>
<evidence type="ECO:0000313" key="3">
    <source>
        <dbReference type="EMBL" id="CAG9310542.1"/>
    </source>
</evidence>
<dbReference type="Proteomes" id="UP001162131">
    <property type="component" value="Unassembled WGS sequence"/>
</dbReference>
<evidence type="ECO:0000256" key="1">
    <source>
        <dbReference type="SAM" id="Coils"/>
    </source>
</evidence>
<keyword evidence="4" id="KW-1185">Reference proteome</keyword>
<reference evidence="3" key="1">
    <citation type="submission" date="2021-09" db="EMBL/GenBank/DDBJ databases">
        <authorList>
            <consortium name="AG Swart"/>
            <person name="Singh M."/>
            <person name="Singh A."/>
            <person name="Seah K."/>
            <person name="Emmerich C."/>
        </authorList>
    </citation>
    <scope>NUCLEOTIDE SEQUENCE</scope>
    <source>
        <strain evidence="3">ATCC30299</strain>
    </source>
</reference>
<feature type="region of interest" description="Disordered" evidence="2">
    <location>
        <begin position="279"/>
        <end position="368"/>
    </location>
</feature>
<evidence type="ECO:0000313" key="4">
    <source>
        <dbReference type="Proteomes" id="UP001162131"/>
    </source>
</evidence>
<comment type="caution">
    <text evidence="3">The sequence shown here is derived from an EMBL/GenBank/DDBJ whole genome shotgun (WGS) entry which is preliminary data.</text>
</comment>
<name>A0AAU9IAI6_9CILI</name>
<feature type="compositionally biased region" description="Polar residues" evidence="2">
    <location>
        <begin position="322"/>
        <end position="338"/>
    </location>
</feature>
<feature type="coiled-coil region" evidence="1">
    <location>
        <begin position="5"/>
        <end position="32"/>
    </location>
</feature>
<proteinExistence type="predicted"/>
<sequence>MSQITDRLRSQNGKLREEIKKLQYALKEINNDVPISSFSQKEPKIHSQNFKNQNRYYMKQGLDGKIQKEVALREYPRVIEVSIKKKDTGCDPIYFESNSKSESLLDSSKQSNPFDTKKTINSSHIDSLFTSTLQNDSEDYIRDNFESPEFSKKFKNKNPERALKDSFDSYYESEQENLDKSGKCELSFHDYEKDHERGSRRKERNLLQEIESLRDENKKLRTVLKTSFSSNADKENRDTKVKKLDKSEEIVVIENNNCIESAKKRNGVKIKAKTPIKQAKITKSTTPRSKTVAKVVKKSQEKSKTPRKVLTHRSSTPRKVLTNRSSTPQNFSQSTTPKRSQKHSQSSISLSQRAERSLTPSRSHHCQKCDSLLTRGRSTFSCKKHGSCISKSSSSKNL</sequence>
<gene>
    <name evidence="3" type="ORF">BSTOLATCC_MIC1384</name>
</gene>
<feature type="compositionally biased region" description="Low complexity" evidence="2">
    <location>
        <begin position="343"/>
        <end position="352"/>
    </location>
</feature>
<dbReference type="AlphaFoldDB" id="A0AAU9IAI6"/>